<gene>
    <name evidence="1" type="ORF">MES5069_550150</name>
</gene>
<evidence type="ECO:0008006" key="3">
    <source>
        <dbReference type="Google" id="ProtNLM"/>
    </source>
</evidence>
<organism evidence="1 2">
    <name type="scientific">Mesorhizobium escarrei</name>
    <dbReference type="NCBI Taxonomy" id="666018"/>
    <lineage>
        <taxon>Bacteria</taxon>
        <taxon>Pseudomonadati</taxon>
        <taxon>Pseudomonadota</taxon>
        <taxon>Alphaproteobacteria</taxon>
        <taxon>Hyphomicrobiales</taxon>
        <taxon>Phyllobacteriaceae</taxon>
        <taxon>Mesorhizobium</taxon>
    </lineage>
</organism>
<proteinExistence type="predicted"/>
<reference evidence="1 2" key="1">
    <citation type="submission" date="2022-03" db="EMBL/GenBank/DDBJ databases">
        <authorList>
            <person name="Brunel B."/>
        </authorList>
    </citation>
    <scope>NUCLEOTIDE SEQUENCE [LARGE SCALE GENOMIC DNA]</scope>
    <source>
        <strain evidence="1">STM5069sample</strain>
    </source>
</reference>
<evidence type="ECO:0000313" key="2">
    <source>
        <dbReference type="Proteomes" id="UP001153050"/>
    </source>
</evidence>
<sequence length="65" mass="6829">MSVDGSVELYFGPQPSAGANSNLVLTKIGEQPVSFIAGVRYWAESPDSGPDGFGFGGVMTFLFPK</sequence>
<accession>A0ABN8KC23</accession>
<keyword evidence="2" id="KW-1185">Reference proteome</keyword>
<comment type="caution">
    <text evidence="1">The sequence shown here is derived from an EMBL/GenBank/DDBJ whole genome shotgun (WGS) entry which is preliminary data.</text>
</comment>
<name>A0ABN8KC23_9HYPH</name>
<protein>
    <recommendedName>
        <fullName evidence="3">Transporter</fullName>
    </recommendedName>
</protein>
<dbReference type="EMBL" id="CAKXZT010000152">
    <property type="protein sequence ID" value="CAH2407125.1"/>
    <property type="molecule type" value="Genomic_DNA"/>
</dbReference>
<evidence type="ECO:0000313" key="1">
    <source>
        <dbReference type="EMBL" id="CAH2407125.1"/>
    </source>
</evidence>
<dbReference type="Proteomes" id="UP001153050">
    <property type="component" value="Unassembled WGS sequence"/>
</dbReference>